<dbReference type="InterPro" id="IPR036188">
    <property type="entry name" value="FAD/NAD-bd_sf"/>
</dbReference>
<gene>
    <name evidence="2" type="ORF">V5O48_005608</name>
</gene>
<keyword evidence="3" id="KW-1185">Reference proteome</keyword>
<organism evidence="2 3">
    <name type="scientific">Marasmius crinis-equi</name>
    <dbReference type="NCBI Taxonomy" id="585013"/>
    <lineage>
        <taxon>Eukaryota</taxon>
        <taxon>Fungi</taxon>
        <taxon>Dikarya</taxon>
        <taxon>Basidiomycota</taxon>
        <taxon>Agaricomycotina</taxon>
        <taxon>Agaricomycetes</taxon>
        <taxon>Agaricomycetidae</taxon>
        <taxon>Agaricales</taxon>
        <taxon>Marasmiineae</taxon>
        <taxon>Marasmiaceae</taxon>
        <taxon>Marasmius</taxon>
    </lineage>
</organism>
<protein>
    <recommendedName>
        <fullName evidence="4">Amine oxidase domain-containing protein</fullName>
    </recommendedName>
</protein>
<dbReference type="InterPro" id="IPR050464">
    <property type="entry name" value="Zeta_carotene_desat/Oxidored"/>
</dbReference>
<name>A0ABR3FMS4_9AGAR</name>
<keyword evidence="1" id="KW-0812">Transmembrane</keyword>
<keyword evidence="1" id="KW-0472">Membrane</keyword>
<reference evidence="2 3" key="1">
    <citation type="submission" date="2024-02" db="EMBL/GenBank/DDBJ databases">
        <title>A draft genome for the cacao thread blight pathogen Marasmius crinis-equi.</title>
        <authorList>
            <person name="Cohen S.P."/>
            <person name="Baruah I.K."/>
            <person name="Amoako-Attah I."/>
            <person name="Bukari Y."/>
            <person name="Meinhardt L.W."/>
            <person name="Bailey B.A."/>
        </authorList>
    </citation>
    <scope>NUCLEOTIDE SEQUENCE [LARGE SCALE GENOMIC DNA]</scope>
    <source>
        <strain evidence="2 3">GH-76</strain>
    </source>
</reference>
<sequence length="523" mass="58412">MDSSSISIPVPGEGKEWRVDVPMRSFQGGYYPQLIALYKHLGVQFRKTNYSYSFALLSPELHSKERRITTSMIYNGRSGLAGVSMPSSMRRRTKDTPVLLGTLQMIWSFAAFALMAVQLLVCYLRLLILAVPIFRFLDTPTMAYSTWARRTLPTGLIARMTGFDLAWIEFTQDVVIPLFSAVCTCPLDDVQSHPVEEFLDYIWLTLGTHHYAAKNGVCDVVSRLSSSIPESNIHLSSPIFSLRADPSNPSVASIHCETPIGEKTYSGFHHIIFATQANRAVPILESYANSLPQTSEQHHPQHHHSIHRQIDCLRKFKYIPSLVINHTDGSLLPDDPQDRRDLNLISPDPTSFPSHFQAHETEAEMNYDSNSPSRNRIRCLPPVYTMATHSLTPPSGFPSHLPPIYQTTNPIAAPKEKRILSVSTLERAVVTMESKQVLHELHLEPEKRAWQCAGQAKSELGPIQGAGKLQSSGNDVDERPGIWLCGSYACSGIPLLEGCVVSAKNVVEQGIWESEGVKRRVSW</sequence>
<keyword evidence="1" id="KW-1133">Transmembrane helix</keyword>
<dbReference type="Proteomes" id="UP001465976">
    <property type="component" value="Unassembled WGS sequence"/>
</dbReference>
<evidence type="ECO:0000313" key="2">
    <source>
        <dbReference type="EMBL" id="KAL0576387.1"/>
    </source>
</evidence>
<comment type="caution">
    <text evidence="2">The sequence shown here is derived from an EMBL/GenBank/DDBJ whole genome shotgun (WGS) entry which is preliminary data.</text>
</comment>
<dbReference type="EMBL" id="JBAHYK010000227">
    <property type="protein sequence ID" value="KAL0576387.1"/>
    <property type="molecule type" value="Genomic_DNA"/>
</dbReference>
<accession>A0ABR3FMS4</accession>
<proteinExistence type="predicted"/>
<dbReference type="SUPFAM" id="SSF51905">
    <property type="entry name" value="FAD/NAD(P)-binding domain"/>
    <property type="match status" value="1"/>
</dbReference>
<dbReference type="PANTHER" id="PTHR42923:SF17">
    <property type="entry name" value="AMINE OXIDASE DOMAIN-CONTAINING PROTEIN"/>
    <property type="match status" value="1"/>
</dbReference>
<dbReference type="PANTHER" id="PTHR42923">
    <property type="entry name" value="PROTOPORPHYRINOGEN OXIDASE"/>
    <property type="match status" value="1"/>
</dbReference>
<evidence type="ECO:0000313" key="3">
    <source>
        <dbReference type="Proteomes" id="UP001465976"/>
    </source>
</evidence>
<evidence type="ECO:0008006" key="4">
    <source>
        <dbReference type="Google" id="ProtNLM"/>
    </source>
</evidence>
<feature type="transmembrane region" description="Helical" evidence="1">
    <location>
        <begin position="98"/>
        <end position="121"/>
    </location>
</feature>
<evidence type="ECO:0000256" key="1">
    <source>
        <dbReference type="SAM" id="Phobius"/>
    </source>
</evidence>